<gene>
    <name evidence="1" type="ORF">LCGC14_2755980</name>
</gene>
<proteinExistence type="predicted"/>
<name>A0A0F9B8Z0_9ZZZZ</name>
<accession>A0A0F9B8Z0</accession>
<protein>
    <submittedName>
        <fullName evidence="1">Uncharacterized protein</fullName>
    </submittedName>
</protein>
<organism evidence="1">
    <name type="scientific">marine sediment metagenome</name>
    <dbReference type="NCBI Taxonomy" id="412755"/>
    <lineage>
        <taxon>unclassified sequences</taxon>
        <taxon>metagenomes</taxon>
        <taxon>ecological metagenomes</taxon>
    </lineage>
</organism>
<evidence type="ECO:0000313" key="1">
    <source>
        <dbReference type="EMBL" id="KKK87164.1"/>
    </source>
</evidence>
<sequence>MKEHNRLLSVEKLARKVIESYGGEPTLEPSTKEHQWHQTRFTNEALDNLAEILRICSTEEA</sequence>
<dbReference type="AlphaFoldDB" id="A0A0F9B8Z0"/>
<dbReference type="EMBL" id="LAZR01050526">
    <property type="protein sequence ID" value="KKK87164.1"/>
    <property type="molecule type" value="Genomic_DNA"/>
</dbReference>
<comment type="caution">
    <text evidence="1">The sequence shown here is derived from an EMBL/GenBank/DDBJ whole genome shotgun (WGS) entry which is preliminary data.</text>
</comment>
<reference evidence="1" key="1">
    <citation type="journal article" date="2015" name="Nature">
        <title>Complex archaea that bridge the gap between prokaryotes and eukaryotes.</title>
        <authorList>
            <person name="Spang A."/>
            <person name="Saw J.H."/>
            <person name="Jorgensen S.L."/>
            <person name="Zaremba-Niedzwiedzka K."/>
            <person name="Martijn J."/>
            <person name="Lind A.E."/>
            <person name="van Eijk R."/>
            <person name="Schleper C."/>
            <person name="Guy L."/>
            <person name="Ettema T.J."/>
        </authorList>
    </citation>
    <scope>NUCLEOTIDE SEQUENCE</scope>
</reference>